<organism evidence="2 3">
    <name type="scientific">Parashewanella spongiae</name>
    <dbReference type="NCBI Taxonomy" id="342950"/>
    <lineage>
        <taxon>Bacteria</taxon>
        <taxon>Pseudomonadati</taxon>
        <taxon>Pseudomonadota</taxon>
        <taxon>Gammaproteobacteria</taxon>
        <taxon>Alteromonadales</taxon>
        <taxon>Shewanellaceae</taxon>
        <taxon>Parashewanella</taxon>
    </lineage>
</organism>
<dbReference type="OrthoDB" id="10015706at2"/>
<feature type="signal peptide" evidence="1">
    <location>
        <begin position="1"/>
        <end position="20"/>
    </location>
</feature>
<dbReference type="RefSeq" id="WP_121854579.1">
    <property type="nucleotide sequence ID" value="NZ_CP037952.1"/>
</dbReference>
<proteinExistence type="predicted"/>
<name>A0A3A6T7C5_9GAMM</name>
<protein>
    <submittedName>
        <fullName evidence="2">Uncharacterized protein</fullName>
    </submittedName>
</protein>
<feature type="chain" id="PRO_5017318179" evidence="1">
    <location>
        <begin position="21"/>
        <end position="121"/>
    </location>
</feature>
<sequence length="121" mass="13128">MKKILLLLIALSFCSSAAMHKGKDIDNHTYTCSGQATGISGQTGDLEVLQTVKVAQCVFKDNLMIISYPSSAGFPTSSTLISINVDNPIFGETGTGFEEWEDIVWMINVDFGSAINNNFNQ</sequence>
<dbReference type="Proteomes" id="UP000273022">
    <property type="component" value="Unassembled WGS sequence"/>
</dbReference>
<keyword evidence="1" id="KW-0732">Signal</keyword>
<gene>
    <name evidence="2" type="ORF">D5R81_15735</name>
</gene>
<dbReference type="EMBL" id="QYYH01000119">
    <property type="protein sequence ID" value="RJY07453.1"/>
    <property type="molecule type" value="Genomic_DNA"/>
</dbReference>
<evidence type="ECO:0000256" key="1">
    <source>
        <dbReference type="SAM" id="SignalP"/>
    </source>
</evidence>
<comment type="caution">
    <text evidence="2">The sequence shown here is derived from an EMBL/GenBank/DDBJ whole genome shotgun (WGS) entry which is preliminary data.</text>
</comment>
<keyword evidence="3" id="KW-1185">Reference proteome</keyword>
<evidence type="ECO:0000313" key="3">
    <source>
        <dbReference type="Proteomes" id="UP000273022"/>
    </source>
</evidence>
<reference evidence="2 3" key="1">
    <citation type="submission" date="2018-09" db="EMBL/GenBank/DDBJ databases">
        <title>Phylogeny of the Shewanellaceae, and recommendation for two new genera, Pseudoshewanella and Parashewanella.</title>
        <authorList>
            <person name="Wang G."/>
        </authorList>
    </citation>
    <scope>NUCLEOTIDE SEQUENCE [LARGE SCALE GENOMIC DNA]</scope>
    <source>
        <strain evidence="2 3">KCTC 22492</strain>
    </source>
</reference>
<dbReference type="AlphaFoldDB" id="A0A3A6T7C5"/>
<evidence type="ECO:0000313" key="2">
    <source>
        <dbReference type="EMBL" id="RJY07453.1"/>
    </source>
</evidence>
<accession>A0A3A6T7C5</accession>